<keyword evidence="3" id="KW-1185">Reference proteome</keyword>
<evidence type="ECO:0000313" key="3">
    <source>
        <dbReference type="Proteomes" id="UP001295684"/>
    </source>
</evidence>
<organism evidence="2 3">
    <name type="scientific">Euplotes crassus</name>
    <dbReference type="NCBI Taxonomy" id="5936"/>
    <lineage>
        <taxon>Eukaryota</taxon>
        <taxon>Sar</taxon>
        <taxon>Alveolata</taxon>
        <taxon>Ciliophora</taxon>
        <taxon>Intramacronucleata</taxon>
        <taxon>Spirotrichea</taxon>
        <taxon>Hypotrichia</taxon>
        <taxon>Euplotida</taxon>
        <taxon>Euplotidae</taxon>
        <taxon>Moneuplotes</taxon>
    </lineage>
</organism>
<gene>
    <name evidence="2" type="ORF">ECRASSUSDP1_LOCUS23132</name>
</gene>
<feature type="chain" id="PRO_5042156710" evidence="1">
    <location>
        <begin position="22"/>
        <end position="179"/>
    </location>
</feature>
<reference evidence="2" key="1">
    <citation type="submission" date="2023-07" db="EMBL/GenBank/DDBJ databases">
        <authorList>
            <consortium name="AG Swart"/>
            <person name="Singh M."/>
            <person name="Singh A."/>
            <person name="Seah K."/>
            <person name="Emmerich C."/>
        </authorList>
    </citation>
    <scope>NUCLEOTIDE SEQUENCE</scope>
    <source>
        <strain evidence="2">DP1</strain>
    </source>
</reference>
<feature type="signal peptide" evidence="1">
    <location>
        <begin position="1"/>
        <end position="21"/>
    </location>
</feature>
<dbReference type="AlphaFoldDB" id="A0AAD1XZ80"/>
<sequence length="179" mass="20422">MQRRLFQTFLTIVLLLTLTNCGILNSTDFERSVHKLKSSVAFLLEKSKDPTSGEVNGLGSLVELKSCPGLHEEVYDIDDEYSYTEPPEIKKNYNIDVHLWGVMDTDQHVDLLHVEVNWNGNLFHTEDHKKDDDVEEQEPYEVPFVWFIPGFAPGGHYDVDLYVKSAGSELGCERASFNL</sequence>
<dbReference type="EMBL" id="CAMPGE010023777">
    <property type="protein sequence ID" value="CAI2381674.1"/>
    <property type="molecule type" value="Genomic_DNA"/>
</dbReference>
<evidence type="ECO:0000313" key="2">
    <source>
        <dbReference type="EMBL" id="CAI2381674.1"/>
    </source>
</evidence>
<comment type="caution">
    <text evidence="2">The sequence shown here is derived from an EMBL/GenBank/DDBJ whole genome shotgun (WGS) entry which is preliminary data.</text>
</comment>
<evidence type="ECO:0000256" key="1">
    <source>
        <dbReference type="SAM" id="SignalP"/>
    </source>
</evidence>
<protein>
    <submittedName>
        <fullName evidence="2">Uncharacterized protein</fullName>
    </submittedName>
</protein>
<dbReference type="Proteomes" id="UP001295684">
    <property type="component" value="Unassembled WGS sequence"/>
</dbReference>
<proteinExistence type="predicted"/>
<name>A0AAD1XZ80_EUPCR</name>
<keyword evidence="1" id="KW-0732">Signal</keyword>
<accession>A0AAD1XZ80</accession>